<dbReference type="Pfam" id="PF00308">
    <property type="entry name" value="Bac_DnaA"/>
    <property type="match status" value="1"/>
</dbReference>
<keyword evidence="4" id="KW-1185">Reference proteome</keyword>
<dbReference type="GO" id="GO:0032297">
    <property type="term" value="P:negative regulation of DNA-templated DNA replication initiation"/>
    <property type="evidence" value="ECO:0007669"/>
    <property type="project" value="InterPro"/>
</dbReference>
<proteinExistence type="predicted"/>
<dbReference type="InterPro" id="IPR055199">
    <property type="entry name" value="Hda_lid"/>
</dbReference>
<evidence type="ECO:0000259" key="2">
    <source>
        <dbReference type="Pfam" id="PF22688"/>
    </source>
</evidence>
<dbReference type="Proteomes" id="UP000470213">
    <property type="component" value="Unassembled WGS sequence"/>
</dbReference>
<protein>
    <submittedName>
        <fullName evidence="3">DnaA regulatory inactivator Hda</fullName>
    </submittedName>
</protein>
<dbReference type="NCBIfam" id="TIGR03420">
    <property type="entry name" value="DnaA_homol_Hda"/>
    <property type="match status" value="1"/>
</dbReference>
<dbReference type="GO" id="GO:0006270">
    <property type="term" value="P:DNA replication initiation"/>
    <property type="evidence" value="ECO:0007669"/>
    <property type="project" value="TreeGrafter"/>
</dbReference>
<gene>
    <name evidence="3" type="primary">hda</name>
    <name evidence="3" type="ORF">GTH32_17185</name>
</gene>
<organism evidence="3 4">
    <name type="scientific">Alteromonas profundi</name>
    <dbReference type="NCBI Taxonomy" id="2696062"/>
    <lineage>
        <taxon>Bacteria</taxon>
        <taxon>Pseudomonadati</taxon>
        <taxon>Pseudomonadota</taxon>
        <taxon>Gammaproteobacteria</taxon>
        <taxon>Alteromonadales</taxon>
        <taxon>Alteromonadaceae</taxon>
        <taxon>Alteromonas/Salinimonas group</taxon>
        <taxon>Alteromonas</taxon>
    </lineage>
</organism>
<evidence type="ECO:0000313" key="3">
    <source>
        <dbReference type="EMBL" id="NDV92904.1"/>
    </source>
</evidence>
<accession>A0A7X5LP25</accession>
<dbReference type="RefSeq" id="WP_163088068.1">
    <property type="nucleotide sequence ID" value="NZ_JAAAWN010000031.1"/>
</dbReference>
<dbReference type="PANTHER" id="PTHR30050:SF5">
    <property type="entry name" value="DNAA REGULATORY INACTIVATOR HDA"/>
    <property type="match status" value="1"/>
</dbReference>
<dbReference type="InterPro" id="IPR027417">
    <property type="entry name" value="P-loop_NTPase"/>
</dbReference>
<dbReference type="InterPro" id="IPR017788">
    <property type="entry name" value="Hda"/>
</dbReference>
<comment type="caution">
    <text evidence="3">The sequence shown here is derived from an EMBL/GenBank/DDBJ whole genome shotgun (WGS) entry which is preliminary data.</text>
</comment>
<reference evidence="3 4" key="1">
    <citation type="submission" date="2020-01" db="EMBL/GenBank/DDBJ databases">
        <authorList>
            <person name="Chen J."/>
            <person name="Zhu S."/>
            <person name="Yang J."/>
        </authorList>
    </citation>
    <scope>NUCLEOTIDE SEQUENCE [LARGE SCALE GENOMIC DNA]</scope>
    <source>
        <strain evidence="3 4">345S023</strain>
    </source>
</reference>
<dbReference type="Gene3D" id="3.40.50.300">
    <property type="entry name" value="P-loop containing nucleotide triphosphate hydrolases"/>
    <property type="match status" value="1"/>
</dbReference>
<dbReference type="InterPro" id="IPR013317">
    <property type="entry name" value="DnaA_dom"/>
</dbReference>
<evidence type="ECO:0000259" key="1">
    <source>
        <dbReference type="Pfam" id="PF00308"/>
    </source>
</evidence>
<dbReference type="SUPFAM" id="SSF52540">
    <property type="entry name" value="P-loop containing nucleoside triphosphate hydrolases"/>
    <property type="match status" value="1"/>
</dbReference>
<feature type="domain" description="Chromosomal replication initiator protein DnaA ATPAse" evidence="1">
    <location>
        <begin position="45"/>
        <end position="170"/>
    </location>
</feature>
<dbReference type="Gene3D" id="1.10.8.60">
    <property type="match status" value="1"/>
</dbReference>
<feature type="domain" description="Hda lid" evidence="2">
    <location>
        <begin position="178"/>
        <end position="241"/>
    </location>
</feature>
<sequence length="246" mass="27450">MQLPLPVTLPVDETFDSIVDTGNQEVVALLNVIANTMPSWREANSLSNLASLHLPLVTLLGASGTGKSHLLYSLCHRLEKKQVSHLYLNLANCAQWSFDIFDGLENLSLICLDNIHAVAGKPMWEEALFDLFNRVIENPNALIVGSSQVGPSHEGFTLPDLRSRLAWGVIYHLHPLDDAARKEVVRLRAKQRGLKLSEQALQFLLHHSERDLRSLLGLLARLDTRSLQEQKKLSVAMVKRELGDSL</sequence>
<evidence type="ECO:0000313" key="4">
    <source>
        <dbReference type="Proteomes" id="UP000470213"/>
    </source>
</evidence>
<name>A0A7X5LP25_9ALTE</name>
<dbReference type="AlphaFoldDB" id="A0A7X5LP25"/>
<dbReference type="Pfam" id="PF22688">
    <property type="entry name" value="Hda_lid"/>
    <property type="match status" value="1"/>
</dbReference>
<dbReference type="EMBL" id="JAAAWN010000031">
    <property type="protein sequence ID" value="NDV92904.1"/>
    <property type="molecule type" value="Genomic_DNA"/>
</dbReference>
<dbReference type="PANTHER" id="PTHR30050">
    <property type="entry name" value="CHROMOSOMAL REPLICATION INITIATOR PROTEIN DNAA"/>
    <property type="match status" value="1"/>
</dbReference>